<dbReference type="OMA" id="RRWNNCY"/>
<proteinExistence type="predicted"/>
<organism evidence="2 3">
    <name type="scientific">Exaiptasia diaphana</name>
    <name type="common">Tropical sea anemone</name>
    <name type="synonym">Aiptasia pulchella</name>
    <dbReference type="NCBI Taxonomy" id="2652724"/>
    <lineage>
        <taxon>Eukaryota</taxon>
        <taxon>Metazoa</taxon>
        <taxon>Cnidaria</taxon>
        <taxon>Anthozoa</taxon>
        <taxon>Hexacorallia</taxon>
        <taxon>Actiniaria</taxon>
        <taxon>Aiptasiidae</taxon>
        <taxon>Exaiptasia</taxon>
    </lineage>
</organism>
<dbReference type="KEGG" id="epa:110241653"/>
<accession>A0A913XF41</accession>
<dbReference type="Proteomes" id="UP000887567">
    <property type="component" value="Unplaced"/>
</dbReference>
<keyword evidence="1" id="KW-0732">Signal</keyword>
<dbReference type="OrthoDB" id="525839at2759"/>
<evidence type="ECO:0000313" key="3">
    <source>
        <dbReference type="Proteomes" id="UP000887567"/>
    </source>
</evidence>
<dbReference type="AlphaFoldDB" id="A0A913XF41"/>
<dbReference type="GeneID" id="110241653"/>
<evidence type="ECO:0000256" key="1">
    <source>
        <dbReference type="SAM" id="SignalP"/>
    </source>
</evidence>
<feature type="signal peptide" evidence="1">
    <location>
        <begin position="1"/>
        <end position="18"/>
    </location>
</feature>
<feature type="chain" id="PRO_5036918606" evidence="1">
    <location>
        <begin position="19"/>
        <end position="312"/>
    </location>
</feature>
<reference evidence="2" key="1">
    <citation type="submission" date="2022-11" db="UniProtKB">
        <authorList>
            <consortium name="EnsemblMetazoa"/>
        </authorList>
    </citation>
    <scope>IDENTIFICATION</scope>
</reference>
<dbReference type="RefSeq" id="XP_020903192.1">
    <property type="nucleotide sequence ID" value="XM_021047533.2"/>
</dbReference>
<keyword evidence="3" id="KW-1185">Reference proteome</keyword>
<protein>
    <submittedName>
        <fullName evidence="2">Uncharacterized protein</fullName>
    </submittedName>
</protein>
<dbReference type="EnsemblMetazoa" id="XM_021047533.2">
    <property type="protein sequence ID" value="XP_020903192.1"/>
    <property type="gene ID" value="LOC110241653"/>
</dbReference>
<sequence length="312" mass="34490">MKIGIFVAISCILHITGAMPVFDVSVEYFSGKTNPKWKLDQSSPNYTEISNLYTVAEKSKQLFTLENMPSVLGYRGFVLSDGKDTYVLVVGQKTVQLQKLLLESAPKGLLSSKLLSTLTTAIEKGIEPILTRRERRSTNYPPGNTWKDVKVLKCNNCYNYGTDRLSAFHRDRGLPGLGGGLVYTDPITPVNLRNSAVLDRLIVTPAVGGNIPVIPQHQQAARHLVALVVAQESFPGADDDDFHWYRLDSNNNGRWSHKPGASPVTIRDGNNNYILDPRIAVNDPLGPNYVFDNFMTVPKNVVTVQGEVENSC</sequence>
<evidence type="ECO:0000313" key="2">
    <source>
        <dbReference type="EnsemblMetazoa" id="XP_020903192.1"/>
    </source>
</evidence>
<name>A0A913XF41_EXADI</name>